<feature type="non-terminal residue" evidence="13">
    <location>
        <position position="1"/>
    </location>
</feature>
<dbReference type="SMART" id="SM00164">
    <property type="entry name" value="TBC"/>
    <property type="match status" value="1"/>
</dbReference>
<reference evidence="13 14" key="1">
    <citation type="submission" date="2019-09" db="EMBL/GenBank/DDBJ databases">
        <title>Bird 10,000 Genomes (B10K) Project - Family phase.</title>
        <authorList>
            <person name="Zhang G."/>
        </authorList>
    </citation>
    <scope>NUCLEOTIDE SEQUENCE [LARGE SCALE GENOMIC DNA]</scope>
    <source>
        <strain evidence="13">B10K-DU-011-47</strain>
        <tissue evidence="13">Mixed tissue sample</tissue>
    </source>
</reference>
<dbReference type="InterPro" id="IPR004182">
    <property type="entry name" value="GRAM"/>
</dbReference>
<dbReference type="FunFam" id="1.10.238.10:FF:000130">
    <property type="entry name" value="TBC1 domain family member 9B isoform X1"/>
    <property type="match status" value="1"/>
</dbReference>
<evidence type="ECO:0000256" key="8">
    <source>
        <dbReference type="ARBA" id="ARBA00043879"/>
    </source>
</evidence>
<protein>
    <recommendedName>
        <fullName evidence="9">TBC1 domain family member 9B</fullName>
    </recommendedName>
</protein>
<accession>A0A7L3FD55</accession>
<dbReference type="InterPro" id="IPR000195">
    <property type="entry name" value="Rab-GAP-TBC_dom"/>
</dbReference>
<evidence type="ECO:0000256" key="3">
    <source>
        <dbReference type="ARBA" id="ARBA00022553"/>
    </source>
</evidence>
<dbReference type="GO" id="GO:0016020">
    <property type="term" value="C:membrane"/>
    <property type="evidence" value="ECO:0007669"/>
    <property type="project" value="UniProtKB-SubCell"/>
</dbReference>
<dbReference type="Pfam" id="PF00566">
    <property type="entry name" value="RabGAP-TBC"/>
    <property type="match status" value="1"/>
</dbReference>
<keyword evidence="4" id="KW-0812">Transmembrane</keyword>
<evidence type="ECO:0000313" key="14">
    <source>
        <dbReference type="Proteomes" id="UP000557426"/>
    </source>
</evidence>
<dbReference type="InterPro" id="IPR035969">
    <property type="entry name" value="Rab-GAP_TBC_sf"/>
</dbReference>
<dbReference type="InterPro" id="IPR011992">
    <property type="entry name" value="EF-hand-dom_pair"/>
</dbReference>
<dbReference type="AlphaFoldDB" id="A0A7L3FD55"/>
<keyword evidence="3" id="KW-0597">Phosphoprotein</keyword>
<keyword evidence="14" id="KW-1185">Reference proteome</keyword>
<dbReference type="Gene3D" id="1.10.8.270">
    <property type="entry name" value="putative rabgap domain of human tbc1 domain family member 14 like domains"/>
    <property type="match status" value="1"/>
</dbReference>
<keyword evidence="2" id="KW-0343">GTPase activation</keyword>
<feature type="non-terminal residue" evidence="13">
    <location>
        <position position="1214"/>
    </location>
</feature>
<proteinExistence type="predicted"/>
<feature type="compositionally biased region" description="Polar residues" evidence="10">
    <location>
        <begin position="1055"/>
        <end position="1069"/>
    </location>
</feature>
<comment type="subcellular location">
    <subcellularLocation>
        <location evidence="1">Membrane</location>
        <topology evidence="1">Single-pass membrane protein</topology>
    </subcellularLocation>
</comment>
<dbReference type="Pfam" id="PF02893">
    <property type="entry name" value="GRAM"/>
    <property type="match status" value="2"/>
</dbReference>
<evidence type="ECO:0000256" key="1">
    <source>
        <dbReference type="ARBA" id="ARBA00004167"/>
    </source>
</evidence>
<dbReference type="FunFam" id="1.10.472.80:FF:000033">
    <property type="entry name" value="TBC1 domain family member 9B isoform X1"/>
    <property type="match status" value="1"/>
</dbReference>
<evidence type="ECO:0000259" key="11">
    <source>
        <dbReference type="PROSITE" id="PS50086"/>
    </source>
</evidence>
<dbReference type="Proteomes" id="UP000557426">
    <property type="component" value="Unassembled WGS sequence"/>
</dbReference>
<dbReference type="EMBL" id="VZTU01013829">
    <property type="protein sequence ID" value="NXT78278.1"/>
    <property type="molecule type" value="Genomic_DNA"/>
</dbReference>
<evidence type="ECO:0000256" key="6">
    <source>
        <dbReference type="ARBA" id="ARBA00022989"/>
    </source>
</evidence>
<comment type="function">
    <text evidence="8">May act as a GTPase-activating protein for Rab family protein(s).</text>
</comment>
<dbReference type="FunFam" id="2.30.29.30:FF:000041">
    <property type="entry name" value="TBC1 domain family member 9 isoform X1"/>
    <property type="match status" value="1"/>
</dbReference>
<keyword evidence="5" id="KW-0677">Repeat</keyword>
<dbReference type="GO" id="GO:0005096">
    <property type="term" value="F:GTPase activator activity"/>
    <property type="evidence" value="ECO:0007669"/>
    <property type="project" value="UniProtKB-KW"/>
</dbReference>
<feature type="region of interest" description="Disordered" evidence="10">
    <location>
        <begin position="934"/>
        <end position="954"/>
    </location>
</feature>
<evidence type="ECO:0000256" key="9">
    <source>
        <dbReference type="ARBA" id="ARBA00067403"/>
    </source>
</evidence>
<feature type="compositionally biased region" description="Polar residues" evidence="10">
    <location>
        <begin position="1083"/>
        <end position="1093"/>
    </location>
</feature>
<keyword evidence="6" id="KW-1133">Transmembrane helix</keyword>
<dbReference type="PANTHER" id="PTHR47666:SF5">
    <property type="entry name" value="TBC1 DOMAIN FAMILY MEMBER 9B"/>
    <property type="match status" value="1"/>
</dbReference>
<dbReference type="SMART" id="SM00568">
    <property type="entry name" value="GRAM"/>
    <property type="match status" value="2"/>
</dbReference>
<organism evidence="13 14">
    <name type="scientific">Zapornia atra</name>
    <name type="common">Henderson crake</name>
    <dbReference type="NCBI Taxonomy" id="2585822"/>
    <lineage>
        <taxon>Eukaryota</taxon>
        <taxon>Metazoa</taxon>
        <taxon>Chordata</taxon>
        <taxon>Craniata</taxon>
        <taxon>Vertebrata</taxon>
        <taxon>Euteleostomi</taxon>
        <taxon>Archelosauria</taxon>
        <taxon>Archosauria</taxon>
        <taxon>Dinosauria</taxon>
        <taxon>Saurischia</taxon>
        <taxon>Theropoda</taxon>
        <taxon>Coelurosauria</taxon>
        <taxon>Aves</taxon>
        <taxon>Neognathae</taxon>
        <taxon>Neoaves</taxon>
        <taxon>Gruiformes</taxon>
        <taxon>Rallidae</taxon>
        <taxon>Zapornia</taxon>
    </lineage>
</organism>
<dbReference type="GO" id="GO:0003008">
    <property type="term" value="P:system process"/>
    <property type="evidence" value="ECO:0007669"/>
    <property type="project" value="UniProtKB-ARBA"/>
</dbReference>
<gene>
    <name evidence="13" type="primary">Tbc1d9b</name>
    <name evidence="13" type="ORF">ZAPATR_R08440</name>
</gene>
<evidence type="ECO:0000256" key="4">
    <source>
        <dbReference type="ARBA" id="ARBA00022692"/>
    </source>
</evidence>
<dbReference type="PROSITE" id="PS50086">
    <property type="entry name" value="TBC_RABGAP"/>
    <property type="match status" value="1"/>
</dbReference>
<comment type="caution">
    <text evidence="13">The sequence shown here is derived from an EMBL/GenBank/DDBJ whole genome shotgun (WGS) entry which is preliminary data.</text>
</comment>
<dbReference type="FunFam" id="1.10.8.270:FF:000002">
    <property type="entry name" value="TBC1 domain family member 9B"/>
    <property type="match status" value="1"/>
</dbReference>
<sequence length="1214" mass="138498">LLGLLVGTLDVVLDSSARVAPYRILHQTQDSQVYWAVACGSSRKEITKHWEWLENNLLQTLSIFDNEEDITTFVKGKIHGIIAEENKNEQPQSEEDPGKFKEAELKMRKQFGMPEVEKLVNYYSCSYWKGRVPRQGWLYLTVNHLCFYSFLLGKEVTLVIQWVDVTQLEKNATLLFPECIKVSTRDNELYFSMFLNINETFKLMEQLANIAMRQLLDNESFLQDKSLPKPRKPLKNISALKRDLDARAKNECYRATFRLPKDECLDGHTDCTLWTPFNKMHIPGQMFVSNNYICFASKAEEACHLIIPLREVTIVEKADSSSVLPSPLSISTKSKMTFFFANLKDRDFLVQRISDFLQRTPSKKSDREWKWNLAEPGCEEVPELPSSSPLAASPTSSLSNRPVNFCAREVPTASQGLLKLFRRNSEELLGPKGAKEKMKEESWNIHFFEYGRGMCMYRTAKTRELVQKGIPENLRGELWLLFSGAWNEMVTHPGYYADLVEKSMGQYNLATEEIERDLHRSMPEHPAFQNELGIAALRRVLTAYAFRNPTIGYCQAMNIVTSVLLLYCNEEEAFWLLVSLCERMLPDYYNTRVVGALVDQGIFEELTREYLPQLSEKMQELGVISTISLSWFLTLFLSVMPFESAVVIVDCFFYEGIKFILQVSLAILDANMEKLLQCCDEGEAMTILGRYLDNIVNRQSVSPPIPHLHALLTSGDDPPLEIDIFELIKTSYEKFSNLKADDIEQMRFKQRLKVIQSLEDTAKKSVVRAVSGDIGFSMEELEELYVVFKAKYLMSCYWGNNRAAAARRDQSLPYLEQYRIDVEQFKELFITLTPWSCGAHTPVLAGRLFRLLDENRDSLINFKEFVTGMSGMYHGDLTEKLKVLYKLHLPPALNPEEAESALEATSYFTEDVTTEVSPFVSELDFCLHCESQETQEDKGRRNENGPEKEEKGTSPQDYRYYLRMWAKEKESKKETIKDLPKMSQEQFIELCKTLYNMFSEDPVEQELYHAIATVASLLLRIGEVGKKFSNRPMRKSEDCKANNTQDVVSEEESPTSEQGQNSAVEQQPQTDHEDKTYGGAQPEKTQQESQTLGDGSGEGQGSPLQLLSDDEAKDDMSMSSYSMVSAGSLQCEDIADDTVLVGCEGSSSAARYGSTIDTDWSISFEQILASMLTETALVNYFEKKVDILQKIKDQKKVERQFSSSSDYELSSVSG</sequence>
<evidence type="ECO:0000256" key="10">
    <source>
        <dbReference type="SAM" id="MobiDB-lite"/>
    </source>
</evidence>
<keyword evidence="7" id="KW-0472">Membrane</keyword>
<evidence type="ECO:0000256" key="7">
    <source>
        <dbReference type="ARBA" id="ARBA00023136"/>
    </source>
</evidence>
<dbReference type="Gene3D" id="2.30.29.30">
    <property type="entry name" value="Pleckstrin-homology domain (PH domain)/Phosphotyrosine-binding domain (PTB)"/>
    <property type="match status" value="2"/>
</dbReference>
<dbReference type="Gene3D" id="1.10.238.10">
    <property type="entry name" value="EF-hand"/>
    <property type="match status" value="1"/>
</dbReference>
<evidence type="ECO:0000256" key="5">
    <source>
        <dbReference type="ARBA" id="ARBA00022737"/>
    </source>
</evidence>
<feature type="domain" description="EF-hand" evidence="12">
    <location>
        <begin position="847"/>
        <end position="875"/>
    </location>
</feature>
<dbReference type="SUPFAM" id="SSF47923">
    <property type="entry name" value="Ypt/Rab-GAP domain of gyp1p"/>
    <property type="match status" value="2"/>
</dbReference>
<dbReference type="CDD" id="cd13351">
    <property type="entry name" value="PH-GRAM1_TCB1D9_TCB1D9B"/>
    <property type="match status" value="1"/>
</dbReference>
<dbReference type="PANTHER" id="PTHR47666">
    <property type="entry name" value="PROTEIN VASCULAR ASSOCIATED DEATH 1, CHLOROPLASTIC"/>
    <property type="match status" value="1"/>
</dbReference>
<dbReference type="GO" id="GO:0005509">
    <property type="term" value="F:calcium ion binding"/>
    <property type="evidence" value="ECO:0007669"/>
    <property type="project" value="InterPro"/>
</dbReference>
<dbReference type="InterPro" id="IPR011993">
    <property type="entry name" value="PH-like_dom_sf"/>
</dbReference>
<dbReference type="Gene3D" id="1.10.472.80">
    <property type="entry name" value="Ypt/Rab-GAP domain of gyp1p, domain 3"/>
    <property type="match status" value="1"/>
</dbReference>
<evidence type="ECO:0000313" key="13">
    <source>
        <dbReference type="EMBL" id="NXT78278.1"/>
    </source>
</evidence>
<dbReference type="FunFam" id="2.30.29.30:FF:000013">
    <property type="entry name" value="Putative TBC1 domain family member 8B"/>
    <property type="match status" value="1"/>
</dbReference>
<dbReference type="InterPro" id="IPR036017">
    <property type="entry name" value="TCB1D9/TCB1D9B_PH-GRAM2"/>
</dbReference>
<feature type="compositionally biased region" description="Basic and acidic residues" evidence="10">
    <location>
        <begin position="934"/>
        <end position="952"/>
    </location>
</feature>
<dbReference type="Gene3D" id="1.10.10.750">
    <property type="entry name" value="Ypt/Rab-GAP domain of gyp1p, domain 1"/>
    <property type="match status" value="1"/>
</dbReference>
<dbReference type="InterPro" id="IPR036014">
    <property type="entry name" value="TCB1D9/TCB1D9B_PH-GRAM1"/>
</dbReference>
<evidence type="ECO:0000259" key="12">
    <source>
        <dbReference type="PROSITE" id="PS50222"/>
    </source>
</evidence>
<dbReference type="CDD" id="cd13354">
    <property type="entry name" value="PH-GRAM2_TCB1D9_TCB1D9B"/>
    <property type="match status" value="1"/>
</dbReference>
<feature type="region of interest" description="Disordered" evidence="10">
    <location>
        <begin position="1030"/>
        <end position="1107"/>
    </location>
</feature>
<dbReference type="PROSITE" id="PS50222">
    <property type="entry name" value="EF_HAND_2"/>
    <property type="match status" value="1"/>
</dbReference>
<name>A0A7L3FD55_9GRUI</name>
<dbReference type="SUPFAM" id="SSF47473">
    <property type="entry name" value="EF-hand"/>
    <property type="match status" value="1"/>
</dbReference>
<dbReference type="InterPro" id="IPR002048">
    <property type="entry name" value="EF_hand_dom"/>
</dbReference>
<feature type="domain" description="Rab-GAP TBC" evidence="11">
    <location>
        <begin position="469"/>
        <end position="656"/>
    </location>
</feature>
<evidence type="ECO:0000256" key="2">
    <source>
        <dbReference type="ARBA" id="ARBA00022468"/>
    </source>
</evidence>